<dbReference type="EMBL" id="KZ349747">
    <property type="protein sequence ID" value="PIO64607.1"/>
    <property type="molecule type" value="Genomic_DNA"/>
</dbReference>
<gene>
    <name evidence="2" type="ORF">TELCIR_13760</name>
</gene>
<dbReference type="OrthoDB" id="25039at2759"/>
<evidence type="ECO:0000256" key="1">
    <source>
        <dbReference type="SAM" id="SignalP"/>
    </source>
</evidence>
<organism evidence="2 3">
    <name type="scientific">Teladorsagia circumcincta</name>
    <name type="common">Brown stomach worm</name>
    <name type="synonym">Ostertagia circumcincta</name>
    <dbReference type="NCBI Taxonomy" id="45464"/>
    <lineage>
        <taxon>Eukaryota</taxon>
        <taxon>Metazoa</taxon>
        <taxon>Ecdysozoa</taxon>
        <taxon>Nematoda</taxon>
        <taxon>Chromadorea</taxon>
        <taxon>Rhabditida</taxon>
        <taxon>Rhabditina</taxon>
        <taxon>Rhabditomorpha</taxon>
        <taxon>Strongyloidea</taxon>
        <taxon>Trichostrongylidae</taxon>
        <taxon>Teladorsagia</taxon>
    </lineage>
</organism>
<keyword evidence="1" id="KW-0732">Signal</keyword>
<feature type="signal peptide" evidence="1">
    <location>
        <begin position="1"/>
        <end position="17"/>
    </location>
</feature>
<reference evidence="2 3" key="1">
    <citation type="submission" date="2015-09" db="EMBL/GenBank/DDBJ databases">
        <title>Draft genome of the parasitic nematode Teladorsagia circumcincta isolate WARC Sus (inbred).</title>
        <authorList>
            <person name="Mitreva M."/>
        </authorList>
    </citation>
    <scope>NUCLEOTIDE SEQUENCE [LARGE SCALE GENOMIC DNA]</scope>
    <source>
        <strain evidence="2 3">S</strain>
    </source>
</reference>
<sequence>MQNLVVLSACLVISCFASPIVQQAKAVKQEAVSEQASNSYGSAFDIAYSASKATFQCFKQMSYNVAFIRAYNGEFQGQIDPYATTNIQNAAAAGLGTEVFMTPSPTSSSKSGLQQFDEMYNMLTGANIFSDISMGSVLDMDHSKEDMLQKSVFQPLNRYWKTDGSGEADESPANFKDFKEFGSWTTPTVKQYGQFETICGVIVNR</sequence>
<dbReference type="GO" id="GO:0045087">
    <property type="term" value="P:innate immune response"/>
    <property type="evidence" value="ECO:0007669"/>
    <property type="project" value="TreeGrafter"/>
</dbReference>
<dbReference type="Gene3D" id="3.20.20.80">
    <property type="entry name" value="Glycosidases"/>
    <property type="match status" value="1"/>
</dbReference>
<protein>
    <submittedName>
        <fullName evidence="2">Uncharacterized protein</fullName>
    </submittedName>
</protein>
<dbReference type="AlphaFoldDB" id="A0A2G9U2Y1"/>
<accession>A0A2G9U2Y1</accession>
<dbReference type="InterPro" id="IPR051595">
    <property type="entry name" value="GH25_Enzymes"/>
</dbReference>
<dbReference type="InterPro" id="IPR017853">
    <property type="entry name" value="GH"/>
</dbReference>
<keyword evidence="3" id="KW-1185">Reference proteome</keyword>
<name>A0A2G9U2Y1_TELCI</name>
<dbReference type="PANTHER" id="PTHR23208">
    <property type="entry name" value="LYSOZYME PROTEIN"/>
    <property type="match status" value="1"/>
</dbReference>
<dbReference type="Proteomes" id="UP000230423">
    <property type="component" value="Unassembled WGS sequence"/>
</dbReference>
<proteinExistence type="predicted"/>
<dbReference type="PANTHER" id="PTHR23208:SF36">
    <property type="entry name" value="LYSOZYME-RELATED"/>
    <property type="match status" value="1"/>
</dbReference>
<dbReference type="GO" id="GO:0007165">
    <property type="term" value="P:signal transduction"/>
    <property type="evidence" value="ECO:0007669"/>
    <property type="project" value="TreeGrafter"/>
</dbReference>
<evidence type="ECO:0000313" key="2">
    <source>
        <dbReference type="EMBL" id="PIO64607.1"/>
    </source>
</evidence>
<dbReference type="SUPFAM" id="SSF51445">
    <property type="entry name" value="(Trans)glycosidases"/>
    <property type="match status" value="1"/>
</dbReference>
<evidence type="ECO:0000313" key="3">
    <source>
        <dbReference type="Proteomes" id="UP000230423"/>
    </source>
</evidence>
<feature type="chain" id="PRO_5013795863" evidence="1">
    <location>
        <begin position="18"/>
        <end position="205"/>
    </location>
</feature>